<dbReference type="InterPro" id="IPR018814">
    <property type="entry name" value="DUF5427"/>
</dbReference>
<feature type="compositionally biased region" description="Polar residues" evidence="1">
    <location>
        <begin position="23"/>
        <end position="42"/>
    </location>
</feature>
<organism evidence="2 3">
    <name type="scientific">Oleoguttula mirabilis</name>
    <dbReference type="NCBI Taxonomy" id="1507867"/>
    <lineage>
        <taxon>Eukaryota</taxon>
        <taxon>Fungi</taxon>
        <taxon>Dikarya</taxon>
        <taxon>Ascomycota</taxon>
        <taxon>Pezizomycotina</taxon>
        <taxon>Dothideomycetes</taxon>
        <taxon>Dothideomycetidae</taxon>
        <taxon>Mycosphaerellales</taxon>
        <taxon>Teratosphaeriaceae</taxon>
        <taxon>Oleoguttula</taxon>
    </lineage>
</organism>
<name>A0AAV9JDY9_9PEZI</name>
<keyword evidence="3" id="KW-1185">Reference proteome</keyword>
<protein>
    <recommendedName>
        <fullName evidence="4">Maintenance of telomere capping protein 1</fullName>
    </recommendedName>
</protein>
<sequence>MSRKPADDLLAELDSLGIDEQSAAPSATQKPAPKSHSTQAQAQAGVDDEDVLADLQAQLAVKPAQPSRPSTPRISSSTTSGTNKSPKRAEHTPASSGPPSQRNSEDRLRNGPVSVSAPARTSGEGRSYHQSFTPSVEEQRPAEEQLTEPETKQEGGGGGWWGSMFSAASAAVKQAETIAREIRGNEEAQRWAEQVKGNISNLQNFGTDLRTRALPTFTTLLSHIAPPISAHERLQIHTTHPLQHYPSLDPLIYATFSRIMAQVEGGDLLVIQRGSENQSRSRATSEPQGYRGGVLGGAGNASWTDGPWWREDAAKRDIGAVAGLRDGSRLARASAEAYATEFFDTRGGVEAAAQQATETLSESNPVRSSDIFLAIQAIAYSADKELFASADARGAPDESSTTVVDPDEEAEELVCFAIYLHDPIHTLSFSGLSQPFPQKWAGWLDAANNGGGEDGLPESITEIIQAGGVDPREWVAEWMEEVLSLAVGVVAQRYVARRMGVGEGGLGRGKRRAEEEGLGGEAARAL</sequence>
<dbReference type="PANTHER" id="PTHR28265">
    <property type="entry name" value="MAINTENANCE OF TELOMERE CAPPING PROTEIN 1"/>
    <property type="match status" value="1"/>
</dbReference>
<gene>
    <name evidence="2" type="ORF">LTR36_005694</name>
</gene>
<evidence type="ECO:0000313" key="3">
    <source>
        <dbReference type="Proteomes" id="UP001324427"/>
    </source>
</evidence>
<feature type="region of interest" description="Disordered" evidence="1">
    <location>
        <begin position="274"/>
        <end position="296"/>
    </location>
</feature>
<reference evidence="2 3" key="1">
    <citation type="submission" date="2021-11" db="EMBL/GenBank/DDBJ databases">
        <title>Black yeast isolated from Biological Soil Crust.</title>
        <authorList>
            <person name="Kurbessoian T."/>
        </authorList>
    </citation>
    <scope>NUCLEOTIDE SEQUENCE [LARGE SCALE GENOMIC DNA]</scope>
    <source>
        <strain evidence="2 3">CCFEE 5522</strain>
    </source>
</reference>
<evidence type="ECO:0000313" key="2">
    <source>
        <dbReference type="EMBL" id="KAK4543335.1"/>
    </source>
</evidence>
<dbReference type="Proteomes" id="UP001324427">
    <property type="component" value="Unassembled WGS sequence"/>
</dbReference>
<feature type="region of interest" description="Disordered" evidence="1">
    <location>
        <begin position="504"/>
        <end position="526"/>
    </location>
</feature>
<accession>A0AAV9JDY9</accession>
<evidence type="ECO:0000256" key="1">
    <source>
        <dbReference type="SAM" id="MobiDB-lite"/>
    </source>
</evidence>
<feature type="region of interest" description="Disordered" evidence="1">
    <location>
        <begin position="1"/>
        <end position="163"/>
    </location>
</feature>
<dbReference type="EMBL" id="JAVFHQ010000033">
    <property type="protein sequence ID" value="KAK4543335.1"/>
    <property type="molecule type" value="Genomic_DNA"/>
</dbReference>
<feature type="compositionally biased region" description="Polar residues" evidence="1">
    <location>
        <begin position="93"/>
        <end position="102"/>
    </location>
</feature>
<proteinExistence type="predicted"/>
<feature type="compositionally biased region" description="Polar residues" evidence="1">
    <location>
        <begin position="274"/>
        <end position="287"/>
    </location>
</feature>
<feature type="compositionally biased region" description="Basic and acidic residues" evidence="1">
    <location>
        <begin position="137"/>
        <end position="153"/>
    </location>
</feature>
<evidence type="ECO:0008006" key="4">
    <source>
        <dbReference type="Google" id="ProtNLM"/>
    </source>
</evidence>
<feature type="compositionally biased region" description="Low complexity" evidence="1">
    <location>
        <begin position="67"/>
        <end position="80"/>
    </location>
</feature>
<comment type="caution">
    <text evidence="2">The sequence shown here is derived from an EMBL/GenBank/DDBJ whole genome shotgun (WGS) entry which is preliminary data.</text>
</comment>
<dbReference type="AlphaFoldDB" id="A0AAV9JDY9"/>
<dbReference type="PANTHER" id="PTHR28265:SF1">
    <property type="entry name" value="MAINTENANCE OF TELOMERE CAPPING PROTEIN 1"/>
    <property type="match status" value="1"/>
</dbReference>
<dbReference type="Pfam" id="PF10310">
    <property type="entry name" value="DUF5427"/>
    <property type="match status" value="1"/>
</dbReference>